<proteinExistence type="predicted"/>
<reference evidence="3" key="1">
    <citation type="journal article" date="2013" name="Nature">
        <title>Draft genome of the wheat A-genome progenitor Triticum urartu.</title>
        <authorList>
            <person name="Ling H.Q."/>
            <person name="Zhao S."/>
            <person name="Liu D."/>
            <person name="Wang J."/>
            <person name="Sun H."/>
            <person name="Zhang C."/>
            <person name="Fan H."/>
            <person name="Li D."/>
            <person name="Dong L."/>
            <person name="Tao Y."/>
            <person name="Gao C."/>
            <person name="Wu H."/>
            <person name="Li Y."/>
            <person name="Cui Y."/>
            <person name="Guo X."/>
            <person name="Zheng S."/>
            <person name="Wang B."/>
            <person name="Yu K."/>
            <person name="Liang Q."/>
            <person name="Yang W."/>
            <person name="Lou X."/>
            <person name="Chen J."/>
            <person name="Feng M."/>
            <person name="Jian J."/>
            <person name="Zhang X."/>
            <person name="Luo G."/>
            <person name="Jiang Y."/>
            <person name="Liu J."/>
            <person name="Wang Z."/>
            <person name="Sha Y."/>
            <person name="Zhang B."/>
            <person name="Wu H."/>
            <person name="Tang D."/>
            <person name="Shen Q."/>
            <person name="Xue P."/>
            <person name="Zou S."/>
            <person name="Wang X."/>
            <person name="Liu X."/>
            <person name="Wang F."/>
            <person name="Yang Y."/>
            <person name="An X."/>
            <person name="Dong Z."/>
            <person name="Zhang K."/>
            <person name="Zhang X."/>
            <person name="Luo M.C."/>
            <person name="Dvorak J."/>
            <person name="Tong Y."/>
            <person name="Wang J."/>
            <person name="Yang H."/>
            <person name="Li Z."/>
            <person name="Wang D."/>
            <person name="Zhang A."/>
            <person name="Wang J."/>
        </authorList>
    </citation>
    <scope>NUCLEOTIDE SEQUENCE</scope>
    <source>
        <strain evidence="3">cv. G1812</strain>
    </source>
</reference>
<reference evidence="2" key="2">
    <citation type="submission" date="2018-03" db="EMBL/GenBank/DDBJ databases">
        <title>The Triticum urartu genome reveals the dynamic nature of wheat genome evolution.</title>
        <authorList>
            <person name="Ling H."/>
            <person name="Ma B."/>
            <person name="Shi X."/>
            <person name="Liu H."/>
            <person name="Dong L."/>
            <person name="Sun H."/>
            <person name="Cao Y."/>
            <person name="Gao Q."/>
            <person name="Zheng S."/>
            <person name="Li Y."/>
            <person name="Yu Y."/>
            <person name="Du H."/>
            <person name="Qi M."/>
            <person name="Li Y."/>
            <person name="Yu H."/>
            <person name="Cui Y."/>
            <person name="Wang N."/>
            <person name="Chen C."/>
            <person name="Wu H."/>
            <person name="Zhao Y."/>
            <person name="Zhang J."/>
            <person name="Li Y."/>
            <person name="Zhou W."/>
            <person name="Zhang B."/>
            <person name="Hu W."/>
            <person name="Eijk M."/>
            <person name="Tang J."/>
            <person name="Witsenboer H."/>
            <person name="Zhao S."/>
            <person name="Li Z."/>
            <person name="Zhang A."/>
            <person name="Wang D."/>
            <person name="Liang C."/>
        </authorList>
    </citation>
    <scope>NUCLEOTIDE SEQUENCE [LARGE SCALE GENOMIC DNA]</scope>
    <source>
        <strain evidence="2">cv. G1812</strain>
    </source>
</reference>
<reference evidence="2" key="3">
    <citation type="submission" date="2022-06" db="UniProtKB">
        <authorList>
            <consortium name="EnsemblPlants"/>
        </authorList>
    </citation>
    <scope>IDENTIFICATION</scope>
</reference>
<dbReference type="AlphaFoldDB" id="A0A8R7UQR0"/>
<keyword evidence="3" id="KW-1185">Reference proteome</keyword>
<accession>A0A8R7UQR0</accession>
<dbReference type="Proteomes" id="UP000015106">
    <property type="component" value="Chromosome 6"/>
</dbReference>
<evidence type="ECO:0000313" key="3">
    <source>
        <dbReference type="Proteomes" id="UP000015106"/>
    </source>
</evidence>
<evidence type="ECO:0000259" key="1">
    <source>
        <dbReference type="Pfam" id="PF23635"/>
    </source>
</evidence>
<organism evidence="2 3">
    <name type="scientific">Triticum urartu</name>
    <name type="common">Red wild einkorn</name>
    <name type="synonym">Crithodium urartu</name>
    <dbReference type="NCBI Taxonomy" id="4572"/>
    <lineage>
        <taxon>Eukaryota</taxon>
        <taxon>Viridiplantae</taxon>
        <taxon>Streptophyta</taxon>
        <taxon>Embryophyta</taxon>
        <taxon>Tracheophyta</taxon>
        <taxon>Spermatophyta</taxon>
        <taxon>Magnoliopsida</taxon>
        <taxon>Liliopsida</taxon>
        <taxon>Poales</taxon>
        <taxon>Poaceae</taxon>
        <taxon>BOP clade</taxon>
        <taxon>Pooideae</taxon>
        <taxon>Triticodae</taxon>
        <taxon>Triticeae</taxon>
        <taxon>Triticinae</taxon>
        <taxon>Triticum</taxon>
    </lineage>
</organism>
<protein>
    <recommendedName>
        <fullName evidence="1">F-box protein AT5G49610-like beta-propeller domain-containing protein</fullName>
    </recommendedName>
</protein>
<feature type="domain" description="F-box protein AT5G49610-like beta-propeller" evidence="1">
    <location>
        <begin position="115"/>
        <end position="387"/>
    </location>
</feature>
<dbReference type="InterPro" id="IPR056594">
    <property type="entry name" value="AT5G49610-like_b-prop"/>
</dbReference>
<sequence>MEGERRPPAAAAVSKVLDDDDLLAEILLRVALPTTLLRAALVCKRWLGHASGRAFLRRFRKLHPPRLLGFYVEGDRDVPADPPAFVPVLPQPAELAAVLRRASFSFDIYNGQLVQIHDCRNGSVFVQVGSEGRAVMRVHTPLCPRRPVAFIPPLPRPALRPRGLCSFTQILSTEERCGLSYHYLYVESTVDEPETRLHVYVLQDGLWLPRPPLDMHQLPRPLLQPRPVLVDGRIYMPAGVSDIVVLDLTASSFSTIQLPRGAKHDGCGATMLARAHDASGVYFILVEEFRLLIWLHKGGNWSLVDTICLREMCPDLRVLGCTVEDEESGLVIRRVGNDAEFVLLQMGRCALHLDTRRRTLRKVYEQTEEHQCFGDIHPFMMIWHPTFPALRGDHARFPVWPLDHLCSALC</sequence>
<evidence type="ECO:0000313" key="2">
    <source>
        <dbReference type="EnsemblPlants" id="TuG1812G0600000344.01.T02.cds245610"/>
    </source>
</evidence>
<dbReference type="EnsemblPlants" id="TuG1812G0600000344.01.T02">
    <property type="protein sequence ID" value="TuG1812G0600000344.01.T02.cds245610"/>
    <property type="gene ID" value="TuG1812G0600000344.01"/>
</dbReference>
<dbReference type="Gramene" id="TuG1812G0600000344.01.T02">
    <property type="protein sequence ID" value="TuG1812G0600000344.01.T02.cds245610"/>
    <property type="gene ID" value="TuG1812G0600000344.01"/>
</dbReference>
<dbReference type="InterPro" id="IPR036047">
    <property type="entry name" value="F-box-like_dom_sf"/>
</dbReference>
<name>A0A8R7UQR0_TRIUA</name>
<dbReference type="Pfam" id="PF23635">
    <property type="entry name" value="Beta-prop_AT5G49610-like"/>
    <property type="match status" value="1"/>
</dbReference>
<dbReference type="PANTHER" id="PTHR33207">
    <property type="entry name" value="F-BOX DOMAIN CONTAINING PROTEIN-RELATED"/>
    <property type="match status" value="1"/>
</dbReference>
<dbReference type="SUPFAM" id="SSF81383">
    <property type="entry name" value="F-box domain"/>
    <property type="match status" value="1"/>
</dbReference>
<gene>
    <name evidence="2" type="primary">LOC125517563</name>
</gene>